<name>A0ABT2T6Q1_9FIRM</name>
<dbReference type="InterPro" id="IPR000182">
    <property type="entry name" value="GNAT_dom"/>
</dbReference>
<dbReference type="RefSeq" id="WP_262575954.1">
    <property type="nucleotide sequence ID" value="NZ_JAOQKJ010000022.1"/>
</dbReference>
<evidence type="ECO:0000313" key="6">
    <source>
        <dbReference type="Proteomes" id="UP001652432"/>
    </source>
</evidence>
<dbReference type="PANTHER" id="PTHR43877">
    <property type="entry name" value="AMINOALKYLPHOSPHONATE N-ACETYLTRANSFERASE-RELATED-RELATED"/>
    <property type="match status" value="1"/>
</dbReference>
<keyword evidence="3" id="KW-0963">Cytoplasm</keyword>
<evidence type="ECO:0000256" key="3">
    <source>
        <dbReference type="RuleBase" id="RU363094"/>
    </source>
</evidence>
<dbReference type="InterPro" id="IPR016181">
    <property type="entry name" value="Acyl_CoA_acyltransferase"/>
</dbReference>
<dbReference type="Gene3D" id="3.40.630.30">
    <property type="match status" value="1"/>
</dbReference>
<dbReference type="PANTHER" id="PTHR43877:SF2">
    <property type="entry name" value="AMINOALKYLPHOSPHONATE N-ACETYLTRANSFERASE-RELATED"/>
    <property type="match status" value="1"/>
</dbReference>
<proteinExistence type="inferred from homology"/>
<dbReference type="EC" id="2.3.1.266" evidence="3"/>
<comment type="caution">
    <text evidence="5">The sequence shown here is derived from an EMBL/GenBank/DDBJ whole genome shotgun (WGS) entry which is preliminary data.</text>
</comment>
<dbReference type="CDD" id="cd04301">
    <property type="entry name" value="NAT_SF"/>
    <property type="match status" value="1"/>
</dbReference>
<protein>
    <recommendedName>
        <fullName evidence="3">[Ribosomal protein bS18]-alanine N-acetyltransferase</fullName>
        <ecNumber evidence="3">2.3.1.266</ecNumber>
    </recommendedName>
</protein>
<gene>
    <name evidence="5" type="primary">rimI</name>
    <name evidence="5" type="ORF">OCV77_15890</name>
</gene>
<evidence type="ECO:0000256" key="2">
    <source>
        <dbReference type="ARBA" id="ARBA00023315"/>
    </source>
</evidence>
<reference evidence="5 6" key="1">
    <citation type="journal article" date="2021" name="ISME Commun">
        <title>Automated analysis of genomic sequences facilitates high-throughput and comprehensive description of bacteria.</title>
        <authorList>
            <person name="Hitch T.C.A."/>
        </authorList>
    </citation>
    <scope>NUCLEOTIDE SEQUENCE [LARGE SCALE GENOMIC DNA]</scope>
    <source>
        <strain evidence="5 6">Sanger_18</strain>
    </source>
</reference>
<evidence type="ECO:0000256" key="1">
    <source>
        <dbReference type="ARBA" id="ARBA00022679"/>
    </source>
</evidence>
<keyword evidence="1 5" id="KW-0808">Transferase</keyword>
<dbReference type="PROSITE" id="PS51186">
    <property type="entry name" value="GNAT"/>
    <property type="match status" value="1"/>
</dbReference>
<keyword evidence="5" id="KW-0687">Ribonucleoprotein</keyword>
<dbReference type="NCBIfam" id="TIGR01575">
    <property type="entry name" value="rimI"/>
    <property type="match status" value="1"/>
</dbReference>
<dbReference type="SUPFAM" id="SSF55729">
    <property type="entry name" value="Acyl-CoA N-acyltransferases (Nat)"/>
    <property type="match status" value="1"/>
</dbReference>
<comment type="similarity">
    <text evidence="3">Belongs to the acetyltransferase family. RimI subfamily.</text>
</comment>
<comment type="catalytic activity">
    <reaction evidence="3">
        <text>N-terminal L-alanyl-[ribosomal protein bS18] + acetyl-CoA = N-terminal N(alpha)-acetyl-L-alanyl-[ribosomal protein bS18] + CoA + H(+)</text>
        <dbReference type="Rhea" id="RHEA:43756"/>
        <dbReference type="Rhea" id="RHEA-COMP:10676"/>
        <dbReference type="Rhea" id="RHEA-COMP:10677"/>
        <dbReference type="ChEBI" id="CHEBI:15378"/>
        <dbReference type="ChEBI" id="CHEBI:57287"/>
        <dbReference type="ChEBI" id="CHEBI:57288"/>
        <dbReference type="ChEBI" id="CHEBI:64718"/>
        <dbReference type="ChEBI" id="CHEBI:83683"/>
        <dbReference type="EC" id="2.3.1.266"/>
    </reaction>
</comment>
<accession>A0ABT2T6Q1</accession>
<keyword evidence="6" id="KW-1185">Reference proteome</keyword>
<evidence type="ECO:0000259" key="4">
    <source>
        <dbReference type="PROSITE" id="PS51186"/>
    </source>
</evidence>
<comment type="subcellular location">
    <subcellularLocation>
        <location evidence="3">Cytoplasm</location>
    </subcellularLocation>
</comment>
<dbReference type="EMBL" id="JAOQKJ010000022">
    <property type="protein sequence ID" value="MCU6745950.1"/>
    <property type="molecule type" value="Genomic_DNA"/>
</dbReference>
<keyword evidence="2 5" id="KW-0012">Acyltransferase</keyword>
<evidence type="ECO:0000313" key="5">
    <source>
        <dbReference type="EMBL" id="MCU6745950.1"/>
    </source>
</evidence>
<feature type="domain" description="N-acetyltransferase" evidence="4">
    <location>
        <begin position="1"/>
        <end position="145"/>
    </location>
</feature>
<organism evidence="5 6">
    <name type="scientific">Suilimivivens aceti</name>
    <dbReference type="NCBI Taxonomy" id="2981774"/>
    <lineage>
        <taxon>Bacteria</taxon>
        <taxon>Bacillati</taxon>
        <taxon>Bacillota</taxon>
        <taxon>Clostridia</taxon>
        <taxon>Lachnospirales</taxon>
        <taxon>Lachnospiraceae</taxon>
        <taxon>Suilimivivens</taxon>
    </lineage>
</organism>
<sequence length="148" mass="16683">MQIRELRAEDVPAVARIEAEVFSEPWTERDFLEMVKADYAHYYVAEEAGEITGYCGLRNMAGEGEITNVAVAPLFRRKGTGRRLMEYLLKKAPSCGIGDCTLEVRAGNSPAISLYESLGFRTEGIRPGFYAKPREDALIMWKRQEEQG</sequence>
<dbReference type="InterPro" id="IPR050832">
    <property type="entry name" value="Bact_Acetyltransf"/>
</dbReference>
<dbReference type="GO" id="GO:0008999">
    <property type="term" value="F:protein-N-terminal-alanine acetyltransferase activity"/>
    <property type="evidence" value="ECO:0007669"/>
    <property type="project" value="UniProtKB-EC"/>
</dbReference>
<keyword evidence="5" id="KW-0689">Ribosomal protein</keyword>
<dbReference type="Proteomes" id="UP001652432">
    <property type="component" value="Unassembled WGS sequence"/>
</dbReference>
<dbReference type="Pfam" id="PF00583">
    <property type="entry name" value="Acetyltransf_1"/>
    <property type="match status" value="1"/>
</dbReference>
<dbReference type="InterPro" id="IPR006464">
    <property type="entry name" value="AcTrfase_RimI/Ard1"/>
</dbReference>
<dbReference type="GO" id="GO:0005840">
    <property type="term" value="C:ribosome"/>
    <property type="evidence" value="ECO:0007669"/>
    <property type="project" value="UniProtKB-KW"/>
</dbReference>
<comment type="function">
    <text evidence="3">Acetylates the N-terminal alanine of ribosomal protein bS18.</text>
</comment>